<organism evidence="2 4">
    <name type="scientific">Clathrospora elynae</name>
    <dbReference type="NCBI Taxonomy" id="706981"/>
    <lineage>
        <taxon>Eukaryota</taxon>
        <taxon>Fungi</taxon>
        <taxon>Dikarya</taxon>
        <taxon>Ascomycota</taxon>
        <taxon>Pezizomycotina</taxon>
        <taxon>Dothideomycetes</taxon>
        <taxon>Pleosporomycetidae</taxon>
        <taxon>Pleosporales</taxon>
        <taxon>Diademaceae</taxon>
        <taxon>Clathrospora</taxon>
    </lineage>
</organism>
<keyword evidence="4" id="KW-1185">Reference proteome</keyword>
<dbReference type="EMBL" id="ML976023">
    <property type="protein sequence ID" value="KAF1943603.1"/>
    <property type="molecule type" value="Genomic_DNA"/>
</dbReference>
<accession>A0A6A5SAN6</accession>
<dbReference type="AlphaFoldDB" id="A0A6A5SAN6"/>
<name>A0A6A5SAN6_9PLEO</name>
<reference evidence="2" key="1">
    <citation type="journal article" date="2020" name="Stud. Mycol.">
        <title>101 Dothideomycetes genomes: a test case for predicting lifestyles and emergence of pathogens.</title>
        <authorList>
            <person name="Haridas S."/>
            <person name="Albert R."/>
            <person name="Binder M."/>
            <person name="Bloem J."/>
            <person name="Labutti K."/>
            <person name="Salamov A."/>
            <person name="Andreopoulos B."/>
            <person name="Baker S."/>
            <person name="Barry K."/>
            <person name="Bills G."/>
            <person name="Bluhm B."/>
            <person name="Cannon C."/>
            <person name="Castanera R."/>
            <person name="Culley D."/>
            <person name="Daum C."/>
            <person name="Ezra D."/>
            <person name="Gonzalez J."/>
            <person name="Henrissat B."/>
            <person name="Kuo A."/>
            <person name="Liang C."/>
            <person name="Lipzen A."/>
            <person name="Lutzoni F."/>
            <person name="Magnuson J."/>
            <person name="Mondo S."/>
            <person name="Nolan M."/>
            <person name="Ohm R."/>
            <person name="Pangilinan J."/>
            <person name="Park H.-J."/>
            <person name="Ramirez L."/>
            <person name="Alfaro M."/>
            <person name="Sun H."/>
            <person name="Tritt A."/>
            <person name="Yoshinaga Y."/>
            <person name="Zwiers L.-H."/>
            <person name="Turgeon B."/>
            <person name="Goodwin S."/>
            <person name="Spatafora J."/>
            <person name="Crous P."/>
            <person name="Grigoriev I."/>
        </authorList>
    </citation>
    <scope>NUCLEOTIDE SEQUENCE</scope>
    <source>
        <strain evidence="2">CBS 161.51</strain>
    </source>
</reference>
<dbReference type="EMBL" id="ML976263">
    <property type="protein sequence ID" value="KAF1935486.1"/>
    <property type="molecule type" value="Genomic_DNA"/>
</dbReference>
<protein>
    <submittedName>
        <fullName evidence="2">Uncharacterized protein</fullName>
    </submittedName>
</protein>
<keyword evidence="1" id="KW-0175">Coiled coil</keyword>
<gene>
    <name evidence="2" type="ORF">EJ02DRAFT_484746</name>
    <name evidence="3" type="ORF">EJ02DRAFT_484823</name>
</gene>
<evidence type="ECO:0000313" key="3">
    <source>
        <dbReference type="EMBL" id="KAF1943603.1"/>
    </source>
</evidence>
<evidence type="ECO:0000313" key="2">
    <source>
        <dbReference type="EMBL" id="KAF1935486.1"/>
    </source>
</evidence>
<proteinExistence type="predicted"/>
<sequence>MLQTVKEADKMELKLQKAEEKELKAAAQLYKARIAEEKCAGRERQRKRSVRE</sequence>
<evidence type="ECO:0000256" key="1">
    <source>
        <dbReference type="SAM" id="Coils"/>
    </source>
</evidence>
<feature type="coiled-coil region" evidence="1">
    <location>
        <begin position="1"/>
        <end position="28"/>
    </location>
</feature>
<dbReference type="Proteomes" id="UP000800038">
    <property type="component" value="Unassembled WGS sequence"/>
</dbReference>
<evidence type="ECO:0000313" key="4">
    <source>
        <dbReference type="Proteomes" id="UP000800038"/>
    </source>
</evidence>